<sequence>MEITPDKILSEINKAKEGKQSAFSFLLNVYWNEVYGFQLKRTQNEYEAEDITIQSFSKAFDKIQTYKEEFQFNTWLIAISKNIHIDILRKKSSSVRSQTDIKDKDRVYKVPDENLTAEDALIKEQNLAQLLNYIKMLKPHYQEMINLRYFQEMSYKEMATSLGEPMNNVKVKLLRARRLLADIINKVER</sequence>
<dbReference type="InterPro" id="IPR036388">
    <property type="entry name" value="WH-like_DNA-bd_sf"/>
</dbReference>
<comment type="caution">
    <text evidence="7">The sequence shown here is derived from an EMBL/GenBank/DDBJ whole genome shotgun (WGS) entry which is preliminary data.</text>
</comment>
<organism evidence="7 8">
    <name type="scientific">Dokdonia sinensis</name>
    <dbReference type="NCBI Taxonomy" id="2479847"/>
    <lineage>
        <taxon>Bacteria</taxon>
        <taxon>Pseudomonadati</taxon>
        <taxon>Bacteroidota</taxon>
        <taxon>Flavobacteriia</taxon>
        <taxon>Flavobacteriales</taxon>
        <taxon>Flavobacteriaceae</taxon>
        <taxon>Dokdonia</taxon>
    </lineage>
</organism>
<feature type="domain" description="RNA polymerase sigma-70 region 2" evidence="5">
    <location>
        <begin position="32"/>
        <end position="92"/>
    </location>
</feature>
<dbReference type="GO" id="GO:0006352">
    <property type="term" value="P:DNA-templated transcription initiation"/>
    <property type="evidence" value="ECO:0007669"/>
    <property type="project" value="InterPro"/>
</dbReference>
<dbReference type="AlphaFoldDB" id="A0A3M0H2L0"/>
<name>A0A3M0H2L0_9FLAO</name>
<accession>A0A3M0H2L0</accession>
<reference evidence="7 8" key="1">
    <citation type="submission" date="2018-10" db="EMBL/GenBank/DDBJ databases">
        <title>Dokdonia luteus sp. nov., isolated from sea water.</title>
        <authorList>
            <person name="Zhou L.Y."/>
            <person name="Du Z.J."/>
        </authorList>
    </citation>
    <scope>NUCLEOTIDE SEQUENCE [LARGE SCALE GENOMIC DNA]</scope>
    <source>
        <strain evidence="7 8">SH27</strain>
    </source>
</reference>
<dbReference type="GO" id="GO:0003677">
    <property type="term" value="F:DNA binding"/>
    <property type="evidence" value="ECO:0007669"/>
    <property type="project" value="InterPro"/>
</dbReference>
<comment type="similarity">
    <text evidence="1">Belongs to the sigma-70 factor family. ECF subfamily.</text>
</comment>
<keyword evidence="8" id="KW-1185">Reference proteome</keyword>
<evidence type="ECO:0000256" key="1">
    <source>
        <dbReference type="ARBA" id="ARBA00010641"/>
    </source>
</evidence>
<dbReference type="InterPro" id="IPR039425">
    <property type="entry name" value="RNA_pol_sigma-70-like"/>
</dbReference>
<dbReference type="PANTHER" id="PTHR43133">
    <property type="entry name" value="RNA POLYMERASE ECF-TYPE SIGMA FACTO"/>
    <property type="match status" value="1"/>
</dbReference>
<dbReference type="Pfam" id="PF04542">
    <property type="entry name" value="Sigma70_r2"/>
    <property type="match status" value="1"/>
</dbReference>
<dbReference type="SUPFAM" id="SSF88659">
    <property type="entry name" value="Sigma3 and sigma4 domains of RNA polymerase sigma factors"/>
    <property type="match status" value="1"/>
</dbReference>
<dbReference type="OrthoDB" id="9785675at2"/>
<dbReference type="GO" id="GO:0016987">
    <property type="term" value="F:sigma factor activity"/>
    <property type="evidence" value="ECO:0007669"/>
    <property type="project" value="UniProtKB-KW"/>
</dbReference>
<dbReference type="EMBL" id="REFV01000001">
    <property type="protein sequence ID" value="RMB63886.1"/>
    <property type="molecule type" value="Genomic_DNA"/>
</dbReference>
<dbReference type="InterPro" id="IPR007627">
    <property type="entry name" value="RNA_pol_sigma70_r2"/>
</dbReference>
<evidence type="ECO:0000259" key="6">
    <source>
        <dbReference type="Pfam" id="PF08281"/>
    </source>
</evidence>
<keyword evidence="3" id="KW-0731">Sigma factor</keyword>
<feature type="domain" description="RNA polymerase sigma factor 70 region 4 type 2" evidence="6">
    <location>
        <begin position="128"/>
        <end position="180"/>
    </location>
</feature>
<protein>
    <submittedName>
        <fullName evidence="7">Sigma-70 family RNA polymerase sigma factor</fullName>
    </submittedName>
</protein>
<gene>
    <name evidence="7" type="ORF">EAX61_00425</name>
</gene>
<evidence type="ECO:0000256" key="2">
    <source>
        <dbReference type="ARBA" id="ARBA00023015"/>
    </source>
</evidence>
<evidence type="ECO:0000313" key="8">
    <source>
        <dbReference type="Proteomes" id="UP000281985"/>
    </source>
</evidence>
<dbReference type="Gene3D" id="1.10.1740.10">
    <property type="match status" value="1"/>
</dbReference>
<dbReference type="PANTHER" id="PTHR43133:SF51">
    <property type="entry name" value="RNA POLYMERASE SIGMA FACTOR"/>
    <property type="match status" value="1"/>
</dbReference>
<keyword evidence="2" id="KW-0805">Transcription regulation</keyword>
<dbReference type="SUPFAM" id="SSF88946">
    <property type="entry name" value="Sigma2 domain of RNA polymerase sigma factors"/>
    <property type="match status" value="1"/>
</dbReference>
<dbReference type="NCBIfam" id="TIGR02937">
    <property type="entry name" value="sigma70-ECF"/>
    <property type="match status" value="1"/>
</dbReference>
<dbReference type="CDD" id="cd06171">
    <property type="entry name" value="Sigma70_r4"/>
    <property type="match status" value="1"/>
</dbReference>
<evidence type="ECO:0000256" key="4">
    <source>
        <dbReference type="ARBA" id="ARBA00023163"/>
    </source>
</evidence>
<proteinExistence type="inferred from homology"/>
<dbReference type="Proteomes" id="UP000281985">
    <property type="component" value="Unassembled WGS sequence"/>
</dbReference>
<dbReference type="RefSeq" id="WP_121915682.1">
    <property type="nucleotide sequence ID" value="NZ_REFV01000001.1"/>
</dbReference>
<dbReference type="InterPro" id="IPR013324">
    <property type="entry name" value="RNA_pol_sigma_r3/r4-like"/>
</dbReference>
<dbReference type="Pfam" id="PF08281">
    <property type="entry name" value="Sigma70_r4_2"/>
    <property type="match status" value="1"/>
</dbReference>
<evidence type="ECO:0000313" key="7">
    <source>
        <dbReference type="EMBL" id="RMB63886.1"/>
    </source>
</evidence>
<dbReference type="InterPro" id="IPR014284">
    <property type="entry name" value="RNA_pol_sigma-70_dom"/>
</dbReference>
<evidence type="ECO:0000259" key="5">
    <source>
        <dbReference type="Pfam" id="PF04542"/>
    </source>
</evidence>
<evidence type="ECO:0000256" key="3">
    <source>
        <dbReference type="ARBA" id="ARBA00023082"/>
    </source>
</evidence>
<dbReference type="InterPro" id="IPR013249">
    <property type="entry name" value="RNA_pol_sigma70_r4_t2"/>
</dbReference>
<dbReference type="InterPro" id="IPR013325">
    <property type="entry name" value="RNA_pol_sigma_r2"/>
</dbReference>
<keyword evidence="4" id="KW-0804">Transcription</keyword>
<dbReference type="Gene3D" id="1.10.10.10">
    <property type="entry name" value="Winged helix-like DNA-binding domain superfamily/Winged helix DNA-binding domain"/>
    <property type="match status" value="1"/>
</dbReference>